<dbReference type="PRINTS" id="PR00469">
    <property type="entry name" value="PNDRDTASEII"/>
</dbReference>
<dbReference type="PRINTS" id="PR00368">
    <property type="entry name" value="FADPNR"/>
</dbReference>
<evidence type="ECO:0000256" key="12">
    <source>
        <dbReference type="PIRSR" id="PIRSR000238-2"/>
    </source>
</evidence>
<keyword evidence="7 11" id="KW-0520">NAD</keyword>
<feature type="domain" description="FAD/NAD(P)-binding" evidence="13">
    <location>
        <begin position="212"/>
        <end position="505"/>
    </location>
</feature>
<dbReference type="InterPro" id="IPR044141">
    <property type="entry name" value="AhpF_NTD_C"/>
</dbReference>
<keyword evidence="6" id="KW-0560">Oxidoreductase</keyword>
<accession>A0A240ECD4</accession>
<evidence type="ECO:0000256" key="7">
    <source>
        <dbReference type="ARBA" id="ARBA00023027"/>
    </source>
</evidence>
<dbReference type="PROSITE" id="PS51354">
    <property type="entry name" value="GLUTAREDOXIN_2"/>
    <property type="match status" value="1"/>
</dbReference>
<keyword evidence="8 12" id="KW-1015">Disulfide bond</keyword>
<dbReference type="GO" id="GO:0050660">
    <property type="term" value="F:flavin adenine dinucleotide binding"/>
    <property type="evidence" value="ECO:0007669"/>
    <property type="project" value="InterPro"/>
</dbReference>
<dbReference type="InterPro" id="IPR012336">
    <property type="entry name" value="Thioredoxin-like_fold"/>
</dbReference>
<protein>
    <recommendedName>
        <fullName evidence="3">Alkyl hydroperoxide reductase subunit F</fullName>
    </recommendedName>
</protein>
<evidence type="ECO:0000256" key="4">
    <source>
        <dbReference type="ARBA" id="ARBA00022630"/>
    </source>
</evidence>
<dbReference type="OrthoDB" id="9806179at2"/>
<evidence type="ECO:0000256" key="9">
    <source>
        <dbReference type="ARBA" id="ARBA00023284"/>
    </source>
</evidence>
<feature type="binding site" evidence="11">
    <location>
        <begin position="479"/>
        <end position="489"/>
    </location>
    <ligand>
        <name>FAD</name>
        <dbReference type="ChEBI" id="CHEBI:57692"/>
    </ligand>
</feature>
<dbReference type="NCBIfam" id="TIGR03140">
    <property type="entry name" value="AhpF"/>
    <property type="match status" value="1"/>
</dbReference>
<keyword evidence="16" id="KW-1185">Reference proteome</keyword>
<dbReference type="RefSeq" id="WP_097079337.1">
    <property type="nucleotide sequence ID" value="NZ_BAABHT010000005.1"/>
</dbReference>
<comment type="similarity">
    <text evidence="1">Belongs to the class-II pyridine nucleotide-disulfide oxidoreductase family.</text>
</comment>
<dbReference type="PROSITE" id="PS00573">
    <property type="entry name" value="PYRIDINE_REDOX_2"/>
    <property type="match status" value="1"/>
</dbReference>
<dbReference type="PANTHER" id="PTHR48105">
    <property type="entry name" value="THIOREDOXIN REDUCTASE 1-RELATED-RELATED"/>
    <property type="match status" value="1"/>
</dbReference>
<comment type="cofactor">
    <cofactor evidence="11">
        <name>FAD</name>
        <dbReference type="ChEBI" id="CHEBI:57692"/>
    </cofactor>
    <text evidence="11">Binds 1 FAD per subunit.</text>
</comment>
<feature type="binding site" evidence="11">
    <location>
        <begin position="213"/>
        <end position="228"/>
    </location>
    <ligand>
        <name>FAD</name>
        <dbReference type="ChEBI" id="CHEBI:57692"/>
    </ligand>
</feature>
<dbReference type="Gene3D" id="3.40.30.80">
    <property type="match status" value="1"/>
</dbReference>
<dbReference type="InterPro" id="IPR050097">
    <property type="entry name" value="Ferredoxin-NADP_redctase_2"/>
</dbReference>
<evidence type="ECO:0000313" key="15">
    <source>
        <dbReference type="EMBL" id="SNX45565.1"/>
    </source>
</evidence>
<gene>
    <name evidence="15" type="ORF">SAMN05421731_105119</name>
</gene>
<feature type="domain" description="Thioredoxin-like fold" evidence="14">
    <location>
        <begin position="119"/>
        <end position="194"/>
    </location>
</feature>
<dbReference type="PIRSF" id="PIRSF000238">
    <property type="entry name" value="AhpF"/>
    <property type="match status" value="1"/>
</dbReference>
<feature type="binding site" evidence="11">
    <location>
        <begin position="357"/>
        <end position="371"/>
    </location>
    <ligand>
        <name>NAD(+)</name>
        <dbReference type="ChEBI" id="CHEBI:57540"/>
    </ligand>
</feature>
<evidence type="ECO:0000256" key="11">
    <source>
        <dbReference type="PIRSR" id="PIRSR000238-1"/>
    </source>
</evidence>
<dbReference type="GO" id="GO:0016668">
    <property type="term" value="F:oxidoreductase activity, acting on a sulfur group of donors, NAD(P) as acceptor"/>
    <property type="evidence" value="ECO:0007669"/>
    <property type="project" value="UniProtKB-ARBA"/>
</dbReference>
<keyword evidence="4" id="KW-0285">Flavoprotein</keyword>
<evidence type="ECO:0000256" key="6">
    <source>
        <dbReference type="ARBA" id="ARBA00023002"/>
    </source>
</evidence>
<organism evidence="15 16">
    <name type="scientific">Acinetobacter puyangensis</name>
    <dbReference type="NCBI Taxonomy" id="1096779"/>
    <lineage>
        <taxon>Bacteria</taxon>
        <taxon>Pseudomonadati</taxon>
        <taxon>Pseudomonadota</taxon>
        <taxon>Gammaproteobacteria</taxon>
        <taxon>Moraxellales</taxon>
        <taxon>Moraxellaceae</taxon>
        <taxon>Acinetobacter</taxon>
    </lineage>
</organism>
<evidence type="ECO:0000256" key="1">
    <source>
        <dbReference type="ARBA" id="ARBA00009333"/>
    </source>
</evidence>
<dbReference type="CDD" id="cd03026">
    <property type="entry name" value="AhpF_NTD_C"/>
    <property type="match status" value="1"/>
</dbReference>
<proteinExistence type="inferred from homology"/>
<keyword evidence="11" id="KW-0521">NADP</keyword>
<dbReference type="SUPFAM" id="SSF51905">
    <property type="entry name" value="FAD/NAD(P)-binding domain"/>
    <property type="match status" value="1"/>
</dbReference>
<evidence type="ECO:0000256" key="10">
    <source>
        <dbReference type="ARBA" id="ARBA00024806"/>
    </source>
</evidence>
<dbReference type="EMBL" id="OANT01000005">
    <property type="protein sequence ID" value="SNX45565.1"/>
    <property type="molecule type" value="Genomic_DNA"/>
</dbReference>
<keyword evidence="9 12" id="KW-0676">Redox-active center</keyword>
<dbReference type="GO" id="GO:0000302">
    <property type="term" value="P:response to reactive oxygen species"/>
    <property type="evidence" value="ECO:0007669"/>
    <property type="project" value="InterPro"/>
</dbReference>
<comment type="subunit">
    <text evidence="2">Homodimer.</text>
</comment>
<dbReference type="CDD" id="cd02974">
    <property type="entry name" value="AhpF_NTD_N"/>
    <property type="match status" value="1"/>
</dbReference>
<dbReference type="GO" id="GO:0032991">
    <property type="term" value="C:protein-containing complex"/>
    <property type="evidence" value="ECO:0007669"/>
    <property type="project" value="UniProtKB-ARBA"/>
</dbReference>
<evidence type="ECO:0000256" key="3">
    <source>
        <dbReference type="ARBA" id="ARBA00020059"/>
    </source>
</evidence>
<dbReference type="Pfam" id="PF07992">
    <property type="entry name" value="Pyr_redox_2"/>
    <property type="match status" value="1"/>
</dbReference>
<evidence type="ECO:0000259" key="14">
    <source>
        <dbReference type="Pfam" id="PF13192"/>
    </source>
</evidence>
<dbReference type="SUPFAM" id="SSF52833">
    <property type="entry name" value="Thioredoxin-like"/>
    <property type="match status" value="2"/>
</dbReference>
<dbReference type="FunFam" id="3.50.50.60:FF:000007">
    <property type="entry name" value="Alkyl hydroperoxide reductase, F subunit"/>
    <property type="match status" value="1"/>
</dbReference>
<dbReference type="InterPro" id="IPR036249">
    <property type="entry name" value="Thioredoxin-like_sf"/>
</dbReference>
<keyword evidence="5 11" id="KW-0274">FAD</keyword>
<name>A0A240ECD4_9GAMM</name>
<dbReference type="InterPro" id="IPR008255">
    <property type="entry name" value="Pyr_nucl-diS_OxRdtase_2_AS"/>
</dbReference>
<dbReference type="InterPro" id="IPR036188">
    <property type="entry name" value="FAD/NAD-bd_sf"/>
</dbReference>
<evidence type="ECO:0000256" key="2">
    <source>
        <dbReference type="ARBA" id="ARBA00011738"/>
    </source>
</evidence>
<dbReference type="Gene3D" id="3.50.50.60">
    <property type="entry name" value="FAD/NAD(P)-binding domain"/>
    <property type="match status" value="2"/>
</dbReference>
<dbReference type="Proteomes" id="UP000219042">
    <property type="component" value="Unassembled WGS sequence"/>
</dbReference>
<evidence type="ECO:0000256" key="8">
    <source>
        <dbReference type="ARBA" id="ARBA00023157"/>
    </source>
</evidence>
<evidence type="ECO:0000259" key="13">
    <source>
        <dbReference type="Pfam" id="PF07992"/>
    </source>
</evidence>
<dbReference type="AlphaFoldDB" id="A0A240ECD4"/>
<comment type="function">
    <text evidence="10">Serves to protect the cell against DNA damage by alkyl hydroperoxides. It can use either NADH or NADPH as electron donor for direct reduction of redox dyes or of alkyl hydroperoxides when combined with the AhpC protein.</text>
</comment>
<evidence type="ECO:0000256" key="5">
    <source>
        <dbReference type="ARBA" id="ARBA00022827"/>
    </source>
</evidence>
<dbReference type="GO" id="GO:0102039">
    <property type="term" value="F:NADH-dependent peroxiredoxin activity"/>
    <property type="evidence" value="ECO:0007669"/>
    <property type="project" value="InterPro"/>
</dbReference>
<dbReference type="InterPro" id="IPR012081">
    <property type="entry name" value="Alkyl_hydroperoxide_Rdtase_suF"/>
</dbReference>
<evidence type="ECO:0000313" key="16">
    <source>
        <dbReference type="Proteomes" id="UP000219042"/>
    </source>
</evidence>
<dbReference type="GO" id="GO:0051287">
    <property type="term" value="F:NAD binding"/>
    <property type="evidence" value="ECO:0007669"/>
    <property type="project" value="InterPro"/>
</dbReference>
<sequence>MLDQNVKTQLKAYLERLESPIEIIASLDDSDKSLQVKELVGEIAELSNQVSARYDGTHHRRPSFGIAKAGQQPRVFFAGLPMGHEFTSLILALLQTSGYAPKVSDEILTQIKGLDLTANFDVFVSLTCHNCPDVVQALNLIAIYNPNSTTTMIEGGFFQEEVEERKIMAVPMVFQDNEHFGQGRMTIEEIVAKLDSNSAEKEAAKINAKDAFDVLIVGGGPAGGTAAIYAARKGIKTGIVAERFGGQVMDTMDIENFTTIQKTVGPKFGEDLEAHVRVYGVDIMNLQKVNKITGADQTANGLVELELENGAKLESKAVILSTGARWRKMGVPGEVEYATRGVAYCPHCDGPLFKGKRVAVIGGGNSGVEAAIDLAGIVEHVTLFEFDTKLRADQVLQDKLHSLPNTTVIMNALSTEVVGDGSQVTGLKYKDRATDEEHLIELAGIFVQIGLLPNTDFLKDSAVELSNRGEIVINERNETNVQGVFAAGDCTTVPYKQIIIATGEGAKASLSAFDYLIRSGQ</sequence>
<reference evidence="16" key="1">
    <citation type="submission" date="2016-09" db="EMBL/GenBank/DDBJ databases">
        <authorList>
            <person name="Varghese N."/>
            <person name="Submissions S."/>
        </authorList>
    </citation>
    <scope>NUCLEOTIDE SEQUENCE [LARGE SCALE GENOMIC DNA]</scope>
    <source>
        <strain evidence="16">ANC 4466</strain>
    </source>
</reference>
<dbReference type="GO" id="GO:0005829">
    <property type="term" value="C:cytosol"/>
    <property type="evidence" value="ECO:0007669"/>
    <property type="project" value="UniProtKB-ARBA"/>
</dbReference>
<dbReference type="InterPro" id="IPR023753">
    <property type="entry name" value="FAD/NAD-binding_dom"/>
</dbReference>
<dbReference type="Pfam" id="PF13192">
    <property type="entry name" value="Thioredoxin_3"/>
    <property type="match status" value="1"/>
</dbReference>
<dbReference type="InterPro" id="IPR044142">
    <property type="entry name" value="AhpF_NTD_N"/>
</dbReference>
<feature type="disulfide bond" description="Redox-active" evidence="12">
    <location>
        <begin position="345"/>
        <end position="348"/>
    </location>
</feature>